<dbReference type="AlphaFoldDB" id="A0A1V9ZTQ8"/>
<evidence type="ECO:0000259" key="2">
    <source>
        <dbReference type="PROSITE" id="PS50053"/>
    </source>
</evidence>
<dbReference type="Pfam" id="PF00240">
    <property type="entry name" value="ubiquitin"/>
    <property type="match status" value="1"/>
</dbReference>
<feature type="domain" description="Cyclic nucleotide-binding" evidence="1">
    <location>
        <begin position="247"/>
        <end position="351"/>
    </location>
</feature>
<dbReference type="PANTHER" id="PTHR23011:SF28">
    <property type="entry name" value="CYCLIC NUCLEOTIDE-BINDING DOMAIN CONTAINING PROTEIN"/>
    <property type="match status" value="1"/>
</dbReference>
<dbReference type="Gene3D" id="3.10.20.90">
    <property type="entry name" value="Phosphatidylinositol 3-kinase Catalytic Subunit, Chain A, domain 1"/>
    <property type="match status" value="1"/>
</dbReference>
<evidence type="ECO:0000313" key="3">
    <source>
        <dbReference type="EMBL" id="OQS01351.1"/>
    </source>
</evidence>
<protein>
    <recommendedName>
        <fullName evidence="5">Cyclic nucleotide-binding domain-containing protein</fullName>
    </recommendedName>
</protein>
<organism evidence="3 4">
    <name type="scientific">Achlya hypogyna</name>
    <name type="common">Oomycete</name>
    <name type="synonym">Protoachlya hypogyna</name>
    <dbReference type="NCBI Taxonomy" id="1202772"/>
    <lineage>
        <taxon>Eukaryota</taxon>
        <taxon>Sar</taxon>
        <taxon>Stramenopiles</taxon>
        <taxon>Oomycota</taxon>
        <taxon>Saprolegniomycetes</taxon>
        <taxon>Saprolegniales</taxon>
        <taxon>Achlyaceae</taxon>
        <taxon>Achlya</taxon>
    </lineage>
</organism>
<accession>A0A1V9ZTQ8</accession>
<proteinExistence type="predicted"/>
<reference evidence="3 4" key="1">
    <citation type="journal article" date="2014" name="Genome Biol. Evol.">
        <title>The secreted proteins of Achlya hypogyna and Thraustotheca clavata identify the ancestral oomycete secretome and reveal gene acquisitions by horizontal gene transfer.</title>
        <authorList>
            <person name="Misner I."/>
            <person name="Blouin N."/>
            <person name="Leonard G."/>
            <person name="Richards T.A."/>
            <person name="Lane C.E."/>
        </authorList>
    </citation>
    <scope>NUCLEOTIDE SEQUENCE [LARGE SCALE GENOMIC DNA]</scope>
    <source>
        <strain evidence="3 4">ATCC 48635</strain>
    </source>
</reference>
<dbReference type="PROSITE" id="PS50053">
    <property type="entry name" value="UBIQUITIN_2"/>
    <property type="match status" value="1"/>
</dbReference>
<feature type="domain" description="Ubiquitin-like" evidence="2">
    <location>
        <begin position="48"/>
        <end position="120"/>
    </location>
</feature>
<name>A0A1V9ZTQ8_ACHHY</name>
<dbReference type="Proteomes" id="UP000243579">
    <property type="component" value="Unassembled WGS sequence"/>
</dbReference>
<comment type="caution">
    <text evidence="3">The sequence shown here is derived from an EMBL/GenBank/DDBJ whole genome shotgun (WGS) entry which is preliminary data.</text>
</comment>
<dbReference type="SUPFAM" id="SSF51206">
    <property type="entry name" value="cAMP-binding domain-like"/>
    <property type="match status" value="2"/>
</dbReference>
<dbReference type="OrthoDB" id="2021138at2759"/>
<dbReference type="InterPro" id="IPR014710">
    <property type="entry name" value="RmlC-like_jellyroll"/>
</dbReference>
<dbReference type="InterPro" id="IPR000595">
    <property type="entry name" value="cNMP-bd_dom"/>
</dbReference>
<dbReference type="InterPro" id="IPR018490">
    <property type="entry name" value="cNMP-bd_dom_sf"/>
</dbReference>
<dbReference type="CDD" id="cd00038">
    <property type="entry name" value="CAP_ED"/>
    <property type="match status" value="1"/>
</dbReference>
<evidence type="ECO:0000259" key="1">
    <source>
        <dbReference type="PROSITE" id="PS50042"/>
    </source>
</evidence>
<dbReference type="PANTHER" id="PTHR23011">
    <property type="entry name" value="CYCLIC NUCLEOTIDE-BINDING DOMAIN CONTAINING PROTEIN"/>
    <property type="match status" value="1"/>
</dbReference>
<feature type="domain" description="Cyclic nucleotide-binding" evidence="1">
    <location>
        <begin position="371"/>
        <end position="487"/>
    </location>
</feature>
<evidence type="ECO:0008006" key="5">
    <source>
        <dbReference type="Google" id="ProtNLM"/>
    </source>
</evidence>
<dbReference type="Pfam" id="PF00027">
    <property type="entry name" value="cNMP_binding"/>
    <property type="match status" value="1"/>
</dbReference>
<sequence length="673" mass="74060">MQALARDFVEDTPKASAFLKTHLSLSQLRGLQLFRASYASASRNNTAYAIQVQIGDAPPEYLQVAPYLTVNNIKVLLFKEHGLPFEEQTLFFQSVLLEGHEDLAHLGVIEGSLLYVVLKKQYRRIGSASSTMKSVVLSTTNSEGFEIVDVTAPLPPFRIIVHRIMFAIQYLRRLDQLQEEHTRHVIWTHRPMLLTPDGDNVVESVRTKDGSVKLSALRQSLQIPHDLRSQSEIRTIKKWLAGVKYFFDCSLPDTSYNDIARHIVYTSYAPGDYVFREGDLGDSFYIVLSGSISVAASGQGLFATMRPGMSFGEIGLLRGSSGNRSGSALVNFEYSSTEVALVSREVFLRSILSYKQAMLADNEHHLSAIPCFASATKETTTHLSYLADVKHLDIHTTLLKKGDYVEQLYLLVKGEVKLTTSSLVTAKAPGGDVIETPIKVLVLRHAPAILGHEVCSANKGLCSTATIEALSACKLLALNKLALLRFVLCNHTILAAIHADYNILSAEITRRLDCARDYAASQIQHPPTPNLELEALDAFFSSALSTGEPSVVQPEVPSPIVNALLSPRAVPKPSGKRGKKPVHSFTTAFAKICRDHWHETLPHGDLLTYEEQTHYSSRPTASLSQEEQIVKLNCLVRGLARLPPVGVVLTAVTRNDGNDQFTFLDDSDGIAGS</sequence>
<keyword evidence="4" id="KW-1185">Reference proteome</keyword>
<dbReference type="SUPFAM" id="SSF54236">
    <property type="entry name" value="Ubiquitin-like"/>
    <property type="match status" value="1"/>
</dbReference>
<dbReference type="SMART" id="SM00100">
    <property type="entry name" value="cNMP"/>
    <property type="match status" value="2"/>
</dbReference>
<dbReference type="InterPro" id="IPR000626">
    <property type="entry name" value="Ubiquitin-like_dom"/>
</dbReference>
<dbReference type="CDD" id="cd17039">
    <property type="entry name" value="Ubl_ubiquitin_like"/>
    <property type="match status" value="1"/>
</dbReference>
<dbReference type="STRING" id="1202772.A0A1V9ZTQ8"/>
<dbReference type="Gene3D" id="2.60.120.10">
    <property type="entry name" value="Jelly Rolls"/>
    <property type="match status" value="2"/>
</dbReference>
<evidence type="ECO:0000313" key="4">
    <source>
        <dbReference type="Proteomes" id="UP000243579"/>
    </source>
</evidence>
<dbReference type="EMBL" id="JNBR01000009">
    <property type="protein sequence ID" value="OQS01351.1"/>
    <property type="molecule type" value="Genomic_DNA"/>
</dbReference>
<dbReference type="InterPro" id="IPR029071">
    <property type="entry name" value="Ubiquitin-like_domsf"/>
</dbReference>
<dbReference type="PROSITE" id="PS50042">
    <property type="entry name" value="CNMP_BINDING_3"/>
    <property type="match status" value="2"/>
</dbReference>
<gene>
    <name evidence="3" type="ORF">ACHHYP_01200</name>
</gene>